<name>A0A067H641_CITSI</name>
<organism evidence="1 2">
    <name type="scientific">Citrus sinensis</name>
    <name type="common">Sweet orange</name>
    <name type="synonym">Citrus aurantium var. sinensis</name>
    <dbReference type="NCBI Taxonomy" id="2711"/>
    <lineage>
        <taxon>Eukaryota</taxon>
        <taxon>Viridiplantae</taxon>
        <taxon>Streptophyta</taxon>
        <taxon>Embryophyta</taxon>
        <taxon>Tracheophyta</taxon>
        <taxon>Spermatophyta</taxon>
        <taxon>Magnoliopsida</taxon>
        <taxon>eudicotyledons</taxon>
        <taxon>Gunneridae</taxon>
        <taxon>Pentapetalae</taxon>
        <taxon>rosids</taxon>
        <taxon>malvids</taxon>
        <taxon>Sapindales</taxon>
        <taxon>Rutaceae</taxon>
        <taxon>Aurantioideae</taxon>
        <taxon>Citrus</taxon>
    </lineage>
</organism>
<gene>
    <name evidence="1" type="ORF">CISIN_1g046222mg</name>
</gene>
<keyword evidence="2" id="KW-1185">Reference proteome</keyword>
<dbReference type="EMBL" id="KK784873">
    <property type="protein sequence ID" value="KDO87314.1"/>
    <property type="molecule type" value="Genomic_DNA"/>
</dbReference>
<proteinExistence type="predicted"/>
<evidence type="ECO:0000313" key="1">
    <source>
        <dbReference type="EMBL" id="KDO87314.1"/>
    </source>
</evidence>
<dbReference type="Proteomes" id="UP000027120">
    <property type="component" value="Unassembled WGS sequence"/>
</dbReference>
<accession>A0A067H641</accession>
<evidence type="ECO:0000313" key="2">
    <source>
        <dbReference type="Proteomes" id="UP000027120"/>
    </source>
</evidence>
<dbReference type="AlphaFoldDB" id="A0A067H641"/>
<reference evidence="1 2" key="1">
    <citation type="submission" date="2014-04" db="EMBL/GenBank/DDBJ databases">
        <authorList>
            <consortium name="International Citrus Genome Consortium"/>
            <person name="Gmitter F."/>
            <person name="Chen C."/>
            <person name="Farmerie W."/>
            <person name="Harkins T."/>
            <person name="Desany B."/>
            <person name="Mohiuddin M."/>
            <person name="Kodira C."/>
            <person name="Borodovsky M."/>
            <person name="Lomsadze A."/>
            <person name="Burns P."/>
            <person name="Jenkins J."/>
            <person name="Prochnik S."/>
            <person name="Shu S."/>
            <person name="Chapman J."/>
            <person name="Pitluck S."/>
            <person name="Schmutz J."/>
            <person name="Rokhsar D."/>
        </authorList>
    </citation>
    <scope>NUCLEOTIDE SEQUENCE</scope>
</reference>
<sequence>MEMQGYYASVWAAALPERSCSPPYIPGEYPLEYSMGRTLSISRKDKVPVKLFTYPPPEGNLPVFYFLGSVFLNFTM</sequence>
<protein>
    <submittedName>
        <fullName evidence="1">Uncharacterized protein</fullName>
    </submittedName>
</protein>